<dbReference type="AlphaFoldDB" id="A0A9P8FWG5"/>
<gene>
    <name evidence="1" type="ORF">KCU98_g5303</name>
</gene>
<feature type="non-terminal residue" evidence="1">
    <location>
        <position position="270"/>
    </location>
</feature>
<organism evidence="1 2">
    <name type="scientific">Aureobasidium melanogenum</name>
    <name type="common">Aureobasidium pullulans var. melanogenum</name>
    <dbReference type="NCBI Taxonomy" id="46634"/>
    <lineage>
        <taxon>Eukaryota</taxon>
        <taxon>Fungi</taxon>
        <taxon>Dikarya</taxon>
        <taxon>Ascomycota</taxon>
        <taxon>Pezizomycotina</taxon>
        <taxon>Dothideomycetes</taxon>
        <taxon>Dothideomycetidae</taxon>
        <taxon>Dothideales</taxon>
        <taxon>Saccotheciaceae</taxon>
        <taxon>Aureobasidium</taxon>
    </lineage>
</organism>
<evidence type="ECO:0000313" key="2">
    <source>
        <dbReference type="Proteomes" id="UP000729357"/>
    </source>
</evidence>
<reference evidence="1" key="1">
    <citation type="journal article" date="2021" name="J Fungi (Basel)">
        <title>Virulence traits and population genomics of the black yeast Aureobasidium melanogenum.</title>
        <authorList>
            <person name="Cernosa A."/>
            <person name="Sun X."/>
            <person name="Gostincar C."/>
            <person name="Fang C."/>
            <person name="Gunde-Cimerman N."/>
            <person name="Song Z."/>
        </authorList>
    </citation>
    <scope>NUCLEOTIDE SEQUENCE</scope>
    <source>
        <strain evidence="1">EXF-9298</strain>
    </source>
</reference>
<dbReference type="EMBL" id="JAHFXS010000477">
    <property type="protein sequence ID" value="KAG9984602.1"/>
    <property type="molecule type" value="Genomic_DNA"/>
</dbReference>
<name>A0A9P8FWG5_AURME</name>
<reference evidence="1" key="2">
    <citation type="submission" date="2021-08" db="EMBL/GenBank/DDBJ databases">
        <authorList>
            <person name="Gostincar C."/>
            <person name="Sun X."/>
            <person name="Song Z."/>
            <person name="Gunde-Cimerman N."/>
        </authorList>
    </citation>
    <scope>NUCLEOTIDE SEQUENCE</scope>
    <source>
        <strain evidence="1">EXF-9298</strain>
    </source>
</reference>
<keyword evidence="2" id="KW-1185">Reference proteome</keyword>
<accession>A0A9P8FWG5</accession>
<dbReference type="Proteomes" id="UP000729357">
    <property type="component" value="Unassembled WGS sequence"/>
</dbReference>
<evidence type="ECO:0000313" key="1">
    <source>
        <dbReference type="EMBL" id="KAG9984602.1"/>
    </source>
</evidence>
<proteinExistence type="predicted"/>
<comment type="caution">
    <text evidence="1">The sequence shown here is derived from an EMBL/GenBank/DDBJ whole genome shotgun (WGS) entry which is preliminary data.</text>
</comment>
<protein>
    <submittedName>
        <fullName evidence="1">Uncharacterized protein</fullName>
    </submittedName>
</protein>
<sequence length="270" mass="30779">MPTLDEITYSREATIAAFRDYYEFLIKMFLPDDWIIEPPAGGWPSITKEKADLLGKNDEVYKLMRHLPYLPDSSLLVARATAANWSSVFEDMNSDQEGATGTRIITEGLEWPNIPSSAFGLTLGGRDTFRFILDTHFGTVHWLEGPDFDFDSTRQPIIGPSGDAEPSRDCTPANQRGWRSQTAWTITDFFEVLKNEFRTLRSVPVDASQVEYWFGDEDYETLEESDEGDILIRSVRDTYQEHGWPVISVYKKDECQDAVDKLIESSGKYS</sequence>